<dbReference type="Gene3D" id="3.40.640.10">
    <property type="entry name" value="Type I PLP-dependent aspartate aminotransferase-like (Major domain)"/>
    <property type="match status" value="1"/>
</dbReference>
<name>A0A1I2W2A4_9FIRM</name>
<organism evidence="7 8">
    <name type="scientific">Desulfotruncus arcticus DSM 17038</name>
    <dbReference type="NCBI Taxonomy" id="1121424"/>
    <lineage>
        <taxon>Bacteria</taxon>
        <taxon>Bacillati</taxon>
        <taxon>Bacillota</taxon>
        <taxon>Clostridia</taxon>
        <taxon>Eubacteriales</taxon>
        <taxon>Desulfallaceae</taxon>
        <taxon>Desulfotruncus</taxon>
    </lineage>
</organism>
<keyword evidence="3" id="KW-0805">Transcription regulation</keyword>
<comment type="similarity">
    <text evidence="1">In the C-terminal section; belongs to the class-I pyridoxal-phosphate-dependent aminotransferase family.</text>
</comment>
<feature type="domain" description="HTH gntR-type" evidence="6">
    <location>
        <begin position="12"/>
        <end position="80"/>
    </location>
</feature>
<evidence type="ECO:0000313" key="8">
    <source>
        <dbReference type="Proteomes" id="UP000199337"/>
    </source>
</evidence>
<keyword evidence="4" id="KW-0238">DNA-binding</keyword>
<dbReference type="InterPro" id="IPR000524">
    <property type="entry name" value="Tscrpt_reg_HTH_GntR"/>
</dbReference>
<dbReference type="PROSITE" id="PS50949">
    <property type="entry name" value="HTH_GNTR"/>
    <property type="match status" value="1"/>
</dbReference>
<dbReference type="Proteomes" id="UP000199337">
    <property type="component" value="Unassembled WGS sequence"/>
</dbReference>
<keyword evidence="7" id="KW-0808">Transferase</keyword>
<dbReference type="Gene3D" id="1.10.10.10">
    <property type="entry name" value="Winged helix-like DNA-binding domain superfamily/Winged helix DNA-binding domain"/>
    <property type="match status" value="1"/>
</dbReference>
<gene>
    <name evidence="7" type="ORF">SAMN05660649_03216</name>
</gene>
<dbReference type="GO" id="GO:0003677">
    <property type="term" value="F:DNA binding"/>
    <property type="evidence" value="ECO:0007669"/>
    <property type="project" value="UniProtKB-KW"/>
</dbReference>
<dbReference type="SMART" id="SM00345">
    <property type="entry name" value="HTH_GNTR"/>
    <property type="match status" value="1"/>
</dbReference>
<evidence type="ECO:0000256" key="5">
    <source>
        <dbReference type="ARBA" id="ARBA00023163"/>
    </source>
</evidence>
<evidence type="ECO:0000313" key="7">
    <source>
        <dbReference type="EMBL" id="SFG93661.1"/>
    </source>
</evidence>
<dbReference type="InterPro" id="IPR004839">
    <property type="entry name" value="Aminotransferase_I/II_large"/>
</dbReference>
<dbReference type="GO" id="GO:0030170">
    <property type="term" value="F:pyridoxal phosphate binding"/>
    <property type="evidence" value="ECO:0007669"/>
    <property type="project" value="InterPro"/>
</dbReference>
<dbReference type="CDD" id="cd00609">
    <property type="entry name" value="AAT_like"/>
    <property type="match status" value="1"/>
</dbReference>
<dbReference type="STRING" id="341036.SAMN05660649_03216"/>
<evidence type="ECO:0000256" key="3">
    <source>
        <dbReference type="ARBA" id="ARBA00023015"/>
    </source>
</evidence>
<protein>
    <submittedName>
        <fullName evidence="7">GntR family transcriptional regulator / MocR family aminotransferase</fullName>
    </submittedName>
</protein>
<evidence type="ECO:0000256" key="1">
    <source>
        <dbReference type="ARBA" id="ARBA00005384"/>
    </source>
</evidence>
<dbReference type="InterPro" id="IPR015421">
    <property type="entry name" value="PyrdxlP-dep_Trfase_major"/>
</dbReference>
<dbReference type="PANTHER" id="PTHR46577:SF1">
    <property type="entry name" value="HTH-TYPE TRANSCRIPTIONAL REGULATORY PROTEIN GABR"/>
    <property type="match status" value="1"/>
</dbReference>
<keyword evidence="7" id="KW-0032">Aminotransferase</keyword>
<dbReference type="InterPro" id="IPR015424">
    <property type="entry name" value="PyrdxlP-dep_Trfase"/>
</dbReference>
<dbReference type="GO" id="GO:0003700">
    <property type="term" value="F:DNA-binding transcription factor activity"/>
    <property type="evidence" value="ECO:0007669"/>
    <property type="project" value="InterPro"/>
</dbReference>
<dbReference type="SUPFAM" id="SSF53383">
    <property type="entry name" value="PLP-dependent transferases"/>
    <property type="match status" value="1"/>
</dbReference>
<dbReference type="InterPro" id="IPR036390">
    <property type="entry name" value="WH_DNA-bd_sf"/>
</dbReference>
<dbReference type="RefSeq" id="WP_092472395.1">
    <property type="nucleotide sequence ID" value="NZ_FOOX01000012.1"/>
</dbReference>
<dbReference type="OrthoDB" id="9808770at2"/>
<dbReference type="InterPro" id="IPR051446">
    <property type="entry name" value="HTH_trans_reg/aminotransferase"/>
</dbReference>
<dbReference type="InterPro" id="IPR036388">
    <property type="entry name" value="WH-like_DNA-bd_sf"/>
</dbReference>
<evidence type="ECO:0000256" key="4">
    <source>
        <dbReference type="ARBA" id="ARBA00023125"/>
    </source>
</evidence>
<keyword evidence="5" id="KW-0804">Transcription</keyword>
<dbReference type="Pfam" id="PF00155">
    <property type="entry name" value="Aminotran_1_2"/>
    <property type="match status" value="1"/>
</dbReference>
<dbReference type="EMBL" id="FOOX01000012">
    <property type="protein sequence ID" value="SFG93661.1"/>
    <property type="molecule type" value="Genomic_DNA"/>
</dbReference>
<dbReference type="SUPFAM" id="SSF46785">
    <property type="entry name" value="Winged helix' DNA-binding domain"/>
    <property type="match status" value="1"/>
</dbReference>
<sequence>MLWVPVDRSSDNPLYRQIYDQIRAHILNGHIKIGEKLPPTRALASNLGVSRNVIIEAYDQLRAEGFIESRQGASTYVAEGTFLEEFQAIEPAGPDFPIPRTKEDNVIDFRSGIPLLNSFPRKIWECATRRAISEAPDAVFGYGSPEGLPELRHILSRYLVKTRGLRCRPDQIVITTGATQAFTLITRLLLSPETDVVIEDPVTYEIPNIFSLSDCSVVPVPVDEYGMRTDLLPLDKKPGIVFVTPSHQFPIGGTLPIQRRIQLIQFSRKSGCYIVEDDYDSEFCFNSNPVNSLQGLEPEKVIYVGTFSKILSPALRLGYLILPYPLVERCRNLKWYMDLHTSSLEQITLACFIEEMSLERHISAMKKIYKRVRQTLIDSLHSFFPGQVRILGNSAGLHLTAEFQDVIFSEQLIRKALDQGVRIYPVEQHAICKNRHLNRIILGYGNLTQEKVEEGIRRLRTALEEKKYKTSL</sequence>
<dbReference type="PANTHER" id="PTHR46577">
    <property type="entry name" value="HTH-TYPE TRANSCRIPTIONAL REGULATORY PROTEIN GABR"/>
    <property type="match status" value="1"/>
</dbReference>
<keyword evidence="2" id="KW-0663">Pyridoxal phosphate</keyword>
<dbReference type="Pfam" id="PF00392">
    <property type="entry name" value="GntR"/>
    <property type="match status" value="1"/>
</dbReference>
<accession>A0A1I2W2A4</accession>
<evidence type="ECO:0000256" key="2">
    <source>
        <dbReference type="ARBA" id="ARBA00022898"/>
    </source>
</evidence>
<dbReference type="CDD" id="cd07377">
    <property type="entry name" value="WHTH_GntR"/>
    <property type="match status" value="1"/>
</dbReference>
<proteinExistence type="inferred from homology"/>
<dbReference type="GO" id="GO:0008483">
    <property type="term" value="F:transaminase activity"/>
    <property type="evidence" value="ECO:0007669"/>
    <property type="project" value="UniProtKB-KW"/>
</dbReference>
<dbReference type="AlphaFoldDB" id="A0A1I2W2A4"/>
<dbReference type="PRINTS" id="PR00035">
    <property type="entry name" value="HTHGNTR"/>
</dbReference>
<keyword evidence="8" id="KW-1185">Reference proteome</keyword>
<evidence type="ECO:0000259" key="6">
    <source>
        <dbReference type="PROSITE" id="PS50949"/>
    </source>
</evidence>
<reference evidence="8" key="1">
    <citation type="submission" date="2016-10" db="EMBL/GenBank/DDBJ databases">
        <authorList>
            <person name="Varghese N."/>
            <person name="Submissions S."/>
        </authorList>
    </citation>
    <scope>NUCLEOTIDE SEQUENCE [LARGE SCALE GENOMIC DNA]</scope>
    <source>
        <strain evidence="8">DSM 17038</strain>
    </source>
</reference>